<feature type="transmembrane region" description="Helical" evidence="4">
    <location>
        <begin position="169"/>
        <end position="190"/>
    </location>
</feature>
<dbReference type="Gene3D" id="1.20.1250.20">
    <property type="entry name" value="MFS general substrate transporter like domains"/>
    <property type="match status" value="2"/>
</dbReference>
<dbReference type="GeneID" id="109485566"/>
<evidence type="ECO:0000256" key="3">
    <source>
        <dbReference type="ARBA" id="ARBA00023136"/>
    </source>
</evidence>
<dbReference type="InterPro" id="IPR011701">
    <property type="entry name" value="MFS"/>
</dbReference>
<evidence type="ECO:0000256" key="4">
    <source>
        <dbReference type="SAM" id="Phobius"/>
    </source>
</evidence>
<reference evidence="6" key="1">
    <citation type="submission" date="2025-08" db="UniProtKB">
        <authorList>
            <consortium name="RefSeq"/>
        </authorList>
    </citation>
    <scope>IDENTIFICATION</scope>
    <source>
        <tissue evidence="6">Gonad</tissue>
    </source>
</reference>
<feature type="transmembrane region" description="Helical" evidence="4">
    <location>
        <begin position="354"/>
        <end position="374"/>
    </location>
</feature>
<keyword evidence="1 4" id="KW-0812">Transmembrane</keyword>
<evidence type="ECO:0000256" key="2">
    <source>
        <dbReference type="ARBA" id="ARBA00022989"/>
    </source>
</evidence>
<feature type="transmembrane region" description="Helical" evidence="4">
    <location>
        <begin position="228"/>
        <end position="249"/>
    </location>
</feature>
<dbReference type="RefSeq" id="XP_019644813.1">
    <property type="nucleotide sequence ID" value="XM_019789254.1"/>
</dbReference>
<gene>
    <name evidence="6" type="primary">LOC109485566</name>
</gene>
<feature type="transmembrane region" description="Helical" evidence="4">
    <location>
        <begin position="122"/>
        <end position="140"/>
    </location>
</feature>
<dbReference type="Proteomes" id="UP000515135">
    <property type="component" value="Unplaced"/>
</dbReference>
<accession>A0A6P5A5L3</accession>
<dbReference type="KEGG" id="bbel:109485566"/>
<evidence type="ECO:0000313" key="6">
    <source>
        <dbReference type="RefSeq" id="XP_019644813.1"/>
    </source>
</evidence>
<keyword evidence="3 4" id="KW-0472">Membrane</keyword>
<evidence type="ECO:0000313" key="5">
    <source>
        <dbReference type="Proteomes" id="UP000515135"/>
    </source>
</evidence>
<feature type="transmembrane region" description="Helical" evidence="4">
    <location>
        <begin position="386"/>
        <end position="409"/>
    </location>
</feature>
<dbReference type="Pfam" id="PF07690">
    <property type="entry name" value="MFS_1"/>
    <property type="match status" value="1"/>
</dbReference>
<keyword evidence="2 4" id="KW-1133">Transmembrane helix</keyword>
<organism evidence="5 6">
    <name type="scientific">Branchiostoma belcheri</name>
    <name type="common">Amphioxus</name>
    <dbReference type="NCBI Taxonomy" id="7741"/>
    <lineage>
        <taxon>Eukaryota</taxon>
        <taxon>Metazoa</taxon>
        <taxon>Chordata</taxon>
        <taxon>Cephalochordata</taxon>
        <taxon>Leptocardii</taxon>
        <taxon>Amphioxiformes</taxon>
        <taxon>Branchiostomatidae</taxon>
        <taxon>Branchiostoma</taxon>
    </lineage>
</organism>
<dbReference type="SUPFAM" id="SSF103473">
    <property type="entry name" value="MFS general substrate transporter"/>
    <property type="match status" value="1"/>
</dbReference>
<dbReference type="PANTHER" id="PTHR23121">
    <property type="entry name" value="SODIUM-DEPENDENT GLUCOSE TRANSPORTER 1"/>
    <property type="match status" value="1"/>
</dbReference>
<dbReference type="InterPro" id="IPR036259">
    <property type="entry name" value="MFS_trans_sf"/>
</dbReference>
<dbReference type="OrthoDB" id="546893at2759"/>
<dbReference type="PANTHER" id="PTHR23121:SF9">
    <property type="entry name" value="SODIUM-DEPENDENT GLUCOSE TRANSPORTER 1"/>
    <property type="match status" value="1"/>
</dbReference>
<feature type="transmembrane region" description="Helical" evidence="4">
    <location>
        <begin position="322"/>
        <end position="342"/>
    </location>
</feature>
<proteinExistence type="predicted"/>
<feature type="transmembrane region" description="Helical" evidence="4">
    <location>
        <begin position="64"/>
        <end position="86"/>
    </location>
</feature>
<evidence type="ECO:0000256" key="1">
    <source>
        <dbReference type="ARBA" id="ARBA00022692"/>
    </source>
</evidence>
<feature type="transmembrane region" description="Helical" evidence="4">
    <location>
        <begin position="269"/>
        <end position="290"/>
    </location>
</feature>
<sequence length="431" mass="47440">MEGLYVRIVGPTMIDLKERLRVNYEEISRVLVSHTVGYFLSSVTGGILLDFLPKYAYGVLGSAFFLAGVGTAGTPFTTSLGGLGFFQHVAGWGHGFTDAAGTVVCVSLWGEKASAPMHAMHAGYPIAAFIIPLISIPYLSPDRPPADANGTTLPPRTVEEARRLSQVQWPYLGVAVTEFLMCLVFVYFQYRSFVSHRENKVESQERAPRSFSAFFSPGRFLEGQSRKAVFLLVLLLFYYASYQSSQHAFTNYMVSYMVETNMYTKPEASVVYSTYWICYASMRWLSIAIAAWVPIHVMLSVEITVACVCCVVLAVWGATNKAVFWAFTAILGLFVSPIFPGGTAWANRYLDASSIVFAICLFGASIGGIIANYVTGYLIEFSGPRAMLYFFMGLGCGLLVVFAVMQVSVSRPVCAEKKKVTKEEVEMGDVK</sequence>
<feature type="transmembrane region" description="Helical" evidence="4">
    <location>
        <begin position="92"/>
        <end position="110"/>
    </location>
</feature>
<name>A0A6P5A5L3_BRABE</name>
<dbReference type="FunFam" id="1.20.1250.20:FF:000858">
    <property type="entry name" value="Uncharacterized protein"/>
    <property type="match status" value="1"/>
</dbReference>
<feature type="transmembrane region" description="Helical" evidence="4">
    <location>
        <begin position="31"/>
        <end position="52"/>
    </location>
</feature>
<keyword evidence="5" id="KW-1185">Reference proteome</keyword>
<dbReference type="AlphaFoldDB" id="A0A6P5A5L3"/>
<feature type="transmembrane region" description="Helical" evidence="4">
    <location>
        <begin position="297"/>
        <end position="316"/>
    </location>
</feature>
<protein>
    <submittedName>
        <fullName evidence="6">Sodium-dependent glucose transporter 1-like</fullName>
    </submittedName>
</protein>
<dbReference type="GO" id="GO:0022857">
    <property type="term" value="F:transmembrane transporter activity"/>
    <property type="evidence" value="ECO:0007669"/>
    <property type="project" value="InterPro"/>
</dbReference>